<organism evidence="2 3">
    <name type="scientific">Cryobacterium levicorallinum</name>
    <dbReference type="NCBI Taxonomy" id="995038"/>
    <lineage>
        <taxon>Bacteria</taxon>
        <taxon>Bacillati</taxon>
        <taxon>Actinomycetota</taxon>
        <taxon>Actinomycetes</taxon>
        <taxon>Micrococcales</taxon>
        <taxon>Microbacteriaceae</taxon>
        <taxon>Cryobacterium</taxon>
    </lineage>
</organism>
<dbReference type="PANTHER" id="PTHR35800:SF1">
    <property type="entry name" value="RNA-BINDING PROTEIN KHPB"/>
    <property type="match status" value="1"/>
</dbReference>
<dbReference type="SUPFAM" id="SSF82708">
    <property type="entry name" value="R3H domain"/>
    <property type="match status" value="1"/>
</dbReference>
<evidence type="ECO:0000313" key="2">
    <source>
        <dbReference type="EMBL" id="SFH17497.1"/>
    </source>
</evidence>
<feature type="domain" description="R3H" evidence="1">
    <location>
        <begin position="145"/>
        <end position="209"/>
    </location>
</feature>
<dbReference type="InterPro" id="IPR034079">
    <property type="entry name" value="R3H_KhpB"/>
</dbReference>
<dbReference type="Gene3D" id="3.30.300.20">
    <property type="match status" value="1"/>
</dbReference>
<evidence type="ECO:0000259" key="1">
    <source>
        <dbReference type="PROSITE" id="PS51061"/>
    </source>
</evidence>
<dbReference type="EMBL" id="FOPW01000001">
    <property type="protein sequence ID" value="SFH17497.1"/>
    <property type="molecule type" value="Genomic_DNA"/>
</dbReference>
<dbReference type="CDD" id="cd02644">
    <property type="entry name" value="R3H_jag"/>
    <property type="match status" value="1"/>
</dbReference>
<reference evidence="2 3" key="1">
    <citation type="submission" date="2016-10" db="EMBL/GenBank/DDBJ databases">
        <authorList>
            <person name="Varghese N."/>
            <person name="Submissions S."/>
        </authorList>
    </citation>
    <scope>NUCLEOTIDE SEQUENCE [LARGE SCALE GENOMIC DNA]</scope>
    <source>
        <strain evidence="2 3">GMCC 1.11211</strain>
    </source>
</reference>
<gene>
    <name evidence="2" type="ORF">SAMN05216274_101188</name>
</gene>
<dbReference type="InterPro" id="IPR001374">
    <property type="entry name" value="R3H_dom"/>
</dbReference>
<dbReference type="InterPro" id="IPR015946">
    <property type="entry name" value="KH_dom-like_a/b"/>
</dbReference>
<comment type="caution">
    <text evidence="2">The sequence shown here is derived from an EMBL/GenBank/DDBJ whole genome shotgun (WGS) entry which is preliminary data.</text>
</comment>
<accession>A0ABY1E992</accession>
<dbReference type="PROSITE" id="PS51061">
    <property type="entry name" value="R3H"/>
    <property type="match status" value="1"/>
</dbReference>
<dbReference type="SMART" id="SM00393">
    <property type="entry name" value="R3H"/>
    <property type="match status" value="1"/>
</dbReference>
<dbReference type="InterPro" id="IPR036867">
    <property type="entry name" value="R3H_dom_sf"/>
</dbReference>
<dbReference type="Gene3D" id="3.30.1370.50">
    <property type="entry name" value="R3H-like domain"/>
    <property type="match status" value="1"/>
</dbReference>
<dbReference type="Pfam" id="PF01424">
    <property type="entry name" value="R3H"/>
    <property type="match status" value="1"/>
</dbReference>
<protein>
    <submittedName>
        <fullName evidence="2">SpoIIIJ-associated protein</fullName>
    </submittedName>
</protein>
<proteinExistence type="predicted"/>
<evidence type="ECO:0000313" key="3">
    <source>
        <dbReference type="Proteomes" id="UP000199681"/>
    </source>
</evidence>
<name>A0ABY1E992_9MICO</name>
<sequence length="209" mass="22087">MTEKIDLTEVNNAEVDITAAAAVEGDSAALPSGIAATDPSPDVPETGSVASIETPLTTDQLEREGDIAADYIEEFLDICDLDGDIDIDARNGRAYLSVKASDADNLRVLSKPETVNALQELTRLAVQNKTGSFSRLILDIGGSREAREAELAALVARAIARIEAGATEADLPAMSSYERKLVHDIVSASGYRSESSGEGRDRHTVITAA</sequence>
<dbReference type="Proteomes" id="UP000199681">
    <property type="component" value="Unassembled WGS sequence"/>
</dbReference>
<dbReference type="InterPro" id="IPR039247">
    <property type="entry name" value="KhpB"/>
</dbReference>
<keyword evidence="3" id="KW-1185">Reference proteome</keyword>
<dbReference type="PANTHER" id="PTHR35800">
    <property type="entry name" value="PROTEIN JAG"/>
    <property type="match status" value="1"/>
</dbReference>